<reference evidence="17 18" key="1">
    <citation type="submission" date="2020-05" db="EMBL/GenBank/DDBJ databases">
        <title>Thiomicrorhabdus sediminis sp.nov. and Thiomicrorhabdus xiamenensis sp.nov., novel sulfur-oxidizing bacteria isolated from coastal sediment.</title>
        <authorList>
            <person name="Liu X."/>
        </authorList>
    </citation>
    <scope>NUCLEOTIDE SEQUENCE [LARGE SCALE GENOMIC DNA]</scope>
    <source>
        <strain evidence="17 18">G2</strain>
    </source>
</reference>
<keyword evidence="4 15" id="KW-0285">Flavoprotein</keyword>
<keyword evidence="9 15" id="KW-0418">Kinase</keyword>
<evidence type="ECO:0000256" key="7">
    <source>
        <dbReference type="ARBA" id="ARBA00022695"/>
    </source>
</evidence>
<keyword evidence="7 15" id="KW-0548">Nucleotidyltransferase</keyword>
<keyword evidence="5 15" id="KW-0288">FMN</keyword>
<evidence type="ECO:0000256" key="12">
    <source>
        <dbReference type="ARBA" id="ARBA00023268"/>
    </source>
</evidence>
<evidence type="ECO:0000256" key="11">
    <source>
        <dbReference type="ARBA" id="ARBA00022840"/>
    </source>
</evidence>
<dbReference type="InterPro" id="IPR002606">
    <property type="entry name" value="Riboflavin_kinase_bac"/>
</dbReference>
<comment type="catalytic activity">
    <reaction evidence="13 15">
        <text>riboflavin + ATP = FMN + ADP + H(+)</text>
        <dbReference type="Rhea" id="RHEA:14357"/>
        <dbReference type="ChEBI" id="CHEBI:15378"/>
        <dbReference type="ChEBI" id="CHEBI:30616"/>
        <dbReference type="ChEBI" id="CHEBI:57986"/>
        <dbReference type="ChEBI" id="CHEBI:58210"/>
        <dbReference type="ChEBI" id="CHEBI:456216"/>
        <dbReference type="EC" id="2.7.1.26"/>
    </reaction>
</comment>
<comment type="similarity">
    <text evidence="15">Belongs to the ribF family.</text>
</comment>
<dbReference type="PANTHER" id="PTHR22749:SF6">
    <property type="entry name" value="RIBOFLAVIN KINASE"/>
    <property type="match status" value="1"/>
</dbReference>
<evidence type="ECO:0000256" key="14">
    <source>
        <dbReference type="ARBA" id="ARBA00049494"/>
    </source>
</evidence>
<evidence type="ECO:0000313" key="17">
    <source>
        <dbReference type="EMBL" id="QKI88567.1"/>
    </source>
</evidence>
<dbReference type="Proteomes" id="UP000504724">
    <property type="component" value="Chromosome"/>
</dbReference>
<dbReference type="Pfam" id="PF01687">
    <property type="entry name" value="Flavokinase"/>
    <property type="match status" value="1"/>
</dbReference>
<dbReference type="GO" id="GO:0008531">
    <property type="term" value="F:riboflavin kinase activity"/>
    <property type="evidence" value="ECO:0007669"/>
    <property type="project" value="UniProtKB-UniRule"/>
</dbReference>
<dbReference type="InterPro" id="IPR023468">
    <property type="entry name" value="Riboflavin_kinase"/>
</dbReference>
<dbReference type="NCBIfam" id="NF004160">
    <property type="entry name" value="PRK05627.1-3"/>
    <property type="match status" value="1"/>
</dbReference>
<evidence type="ECO:0000256" key="4">
    <source>
        <dbReference type="ARBA" id="ARBA00022630"/>
    </source>
</evidence>
<dbReference type="NCBIfam" id="NF004162">
    <property type="entry name" value="PRK05627.1-5"/>
    <property type="match status" value="1"/>
</dbReference>
<dbReference type="GO" id="GO:0006747">
    <property type="term" value="P:FAD biosynthetic process"/>
    <property type="evidence" value="ECO:0007669"/>
    <property type="project" value="UniProtKB-UniRule"/>
</dbReference>
<dbReference type="EC" id="2.7.1.26" evidence="15"/>
<evidence type="ECO:0000256" key="9">
    <source>
        <dbReference type="ARBA" id="ARBA00022777"/>
    </source>
</evidence>
<dbReference type="InterPro" id="IPR023465">
    <property type="entry name" value="Riboflavin_kinase_dom_sf"/>
</dbReference>
<dbReference type="NCBIfam" id="NF004159">
    <property type="entry name" value="PRK05627.1-2"/>
    <property type="match status" value="1"/>
</dbReference>
<dbReference type="UniPathway" id="UPA00277">
    <property type="reaction ID" value="UER00407"/>
</dbReference>
<dbReference type="Gene3D" id="2.40.30.30">
    <property type="entry name" value="Riboflavin kinase-like"/>
    <property type="match status" value="1"/>
</dbReference>
<evidence type="ECO:0000313" key="18">
    <source>
        <dbReference type="Proteomes" id="UP000504724"/>
    </source>
</evidence>
<dbReference type="InterPro" id="IPR015865">
    <property type="entry name" value="Riboflavin_kinase_bac/euk"/>
</dbReference>
<evidence type="ECO:0000256" key="3">
    <source>
        <dbReference type="ARBA" id="ARBA00005201"/>
    </source>
</evidence>
<dbReference type="NCBIfam" id="TIGR00083">
    <property type="entry name" value="ribF"/>
    <property type="match status" value="1"/>
</dbReference>
<evidence type="ECO:0000256" key="10">
    <source>
        <dbReference type="ARBA" id="ARBA00022827"/>
    </source>
</evidence>
<dbReference type="PANTHER" id="PTHR22749">
    <property type="entry name" value="RIBOFLAVIN KINASE/FMN ADENYLYLTRANSFERASE"/>
    <property type="match status" value="1"/>
</dbReference>
<dbReference type="SMART" id="SM00904">
    <property type="entry name" value="Flavokinase"/>
    <property type="match status" value="1"/>
</dbReference>
<dbReference type="CDD" id="cd02064">
    <property type="entry name" value="FAD_synthetase_N"/>
    <property type="match status" value="1"/>
</dbReference>
<dbReference type="Pfam" id="PF06574">
    <property type="entry name" value="FAD_syn"/>
    <property type="match status" value="1"/>
</dbReference>
<dbReference type="SUPFAM" id="SSF52374">
    <property type="entry name" value="Nucleotidylyl transferase"/>
    <property type="match status" value="1"/>
</dbReference>
<evidence type="ECO:0000256" key="1">
    <source>
        <dbReference type="ARBA" id="ARBA00002121"/>
    </source>
</evidence>
<dbReference type="InterPro" id="IPR014729">
    <property type="entry name" value="Rossmann-like_a/b/a_fold"/>
</dbReference>
<comment type="catalytic activity">
    <reaction evidence="14 15">
        <text>FMN + ATP + H(+) = FAD + diphosphate</text>
        <dbReference type="Rhea" id="RHEA:17237"/>
        <dbReference type="ChEBI" id="CHEBI:15378"/>
        <dbReference type="ChEBI" id="CHEBI:30616"/>
        <dbReference type="ChEBI" id="CHEBI:33019"/>
        <dbReference type="ChEBI" id="CHEBI:57692"/>
        <dbReference type="ChEBI" id="CHEBI:58210"/>
        <dbReference type="EC" id="2.7.7.2"/>
    </reaction>
</comment>
<keyword evidence="10 15" id="KW-0274">FAD</keyword>
<dbReference type="GO" id="GO:0009231">
    <property type="term" value="P:riboflavin biosynthetic process"/>
    <property type="evidence" value="ECO:0007669"/>
    <property type="project" value="InterPro"/>
</dbReference>
<protein>
    <recommendedName>
        <fullName evidence="15">Riboflavin biosynthesis protein</fullName>
    </recommendedName>
    <domain>
        <recommendedName>
            <fullName evidence="15">Riboflavin kinase</fullName>
            <ecNumber evidence="15">2.7.1.26</ecNumber>
        </recommendedName>
        <alternativeName>
            <fullName evidence="15">Flavokinase</fullName>
        </alternativeName>
    </domain>
    <domain>
        <recommendedName>
            <fullName evidence="15">FMN adenylyltransferase</fullName>
            <ecNumber evidence="15">2.7.7.2</ecNumber>
        </recommendedName>
        <alternativeName>
            <fullName evidence="15">FAD pyrophosphorylase</fullName>
        </alternativeName>
        <alternativeName>
            <fullName evidence="15">FAD synthase</fullName>
        </alternativeName>
    </domain>
</protein>
<evidence type="ECO:0000256" key="15">
    <source>
        <dbReference type="PIRNR" id="PIRNR004491"/>
    </source>
</evidence>
<comment type="function">
    <text evidence="1">Catalyzes the phosphorylation of riboflavin to FMN followed by the adenylation of FMN to FAD.</text>
</comment>
<dbReference type="AlphaFoldDB" id="A0A7D4TDE0"/>
<dbReference type="FunFam" id="3.40.50.620:FF:000021">
    <property type="entry name" value="Riboflavin biosynthesis protein"/>
    <property type="match status" value="1"/>
</dbReference>
<dbReference type="KEGG" id="txa:HQN79_02755"/>
<evidence type="ECO:0000256" key="6">
    <source>
        <dbReference type="ARBA" id="ARBA00022679"/>
    </source>
</evidence>
<dbReference type="UniPathway" id="UPA00276">
    <property type="reaction ID" value="UER00406"/>
</dbReference>
<dbReference type="EMBL" id="CP054020">
    <property type="protein sequence ID" value="QKI88567.1"/>
    <property type="molecule type" value="Genomic_DNA"/>
</dbReference>
<dbReference type="Gene3D" id="3.40.50.620">
    <property type="entry name" value="HUPs"/>
    <property type="match status" value="1"/>
</dbReference>
<dbReference type="PIRSF" id="PIRSF004491">
    <property type="entry name" value="FAD_Synth"/>
    <property type="match status" value="1"/>
</dbReference>
<dbReference type="SUPFAM" id="SSF82114">
    <property type="entry name" value="Riboflavin kinase-like"/>
    <property type="match status" value="1"/>
</dbReference>
<gene>
    <name evidence="17" type="primary">ribF</name>
    <name evidence="17" type="ORF">HQN79_02755</name>
</gene>
<keyword evidence="12" id="KW-0511">Multifunctional enzyme</keyword>
<evidence type="ECO:0000259" key="16">
    <source>
        <dbReference type="SMART" id="SM00904"/>
    </source>
</evidence>
<evidence type="ECO:0000256" key="8">
    <source>
        <dbReference type="ARBA" id="ARBA00022741"/>
    </source>
</evidence>
<dbReference type="InterPro" id="IPR015864">
    <property type="entry name" value="FAD_synthase"/>
</dbReference>
<accession>A0A7D4TDE0</accession>
<evidence type="ECO:0000256" key="5">
    <source>
        <dbReference type="ARBA" id="ARBA00022643"/>
    </source>
</evidence>
<keyword evidence="18" id="KW-1185">Reference proteome</keyword>
<feature type="domain" description="Riboflavin kinase" evidence="16">
    <location>
        <begin position="187"/>
        <end position="311"/>
    </location>
</feature>
<dbReference type="GO" id="GO:0003919">
    <property type="term" value="F:FMN adenylyltransferase activity"/>
    <property type="evidence" value="ECO:0007669"/>
    <property type="project" value="UniProtKB-UniRule"/>
</dbReference>
<keyword evidence="8 15" id="KW-0547">Nucleotide-binding</keyword>
<evidence type="ECO:0000256" key="13">
    <source>
        <dbReference type="ARBA" id="ARBA00047880"/>
    </source>
</evidence>
<sequence length="327" mass="37308">MQLIRGLHNLTRFRAQFSEGCVLTIGNFDGIHLGHSRVLQEVSKKARQLRLPSVVMVFEPLPIEYFAPDKAPVRLMNLREKLQAFNSTHIDYVLCVHFNEQFANLTAEAFVEQILVDAFAVKHLVVGDDFRFGKERRGNFTFLQETGKTFGFTVTDMPTYCIDNERVSSTRIRTELEKPDLAGVERLMGAPFGFSGRVIHGQKLGRTIGFPTLNLNPKRMQMPVQGVFAVEVDGIADTSWPGVANIGLRPTVDGIRPSIEVHLFDWQQDLYGRHIVVKLRHFIRPEMKFDGIEQLRVQIEKDAAQARQFFEEYYLNAQQIDVLESNA</sequence>
<evidence type="ECO:0000256" key="2">
    <source>
        <dbReference type="ARBA" id="ARBA00004726"/>
    </source>
</evidence>
<comment type="pathway">
    <text evidence="3 15">Cofactor biosynthesis; FMN biosynthesis; FMN from riboflavin (ATP route): step 1/1.</text>
</comment>
<proteinExistence type="inferred from homology"/>
<keyword evidence="11 15" id="KW-0067">ATP-binding</keyword>
<comment type="pathway">
    <text evidence="2 15">Cofactor biosynthesis; FAD biosynthesis; FAD from FMN: step 1/1.</text>
</comment>
<organism evidence="17 18">
    <name type="scientific">Thiomicrorhabdus xiamenensis</name>
    <dbReference type="NCBI Taxonomy" id="2739063"/>
    <lineage>
        <taxon>Bacteria</taxon>
        <taxon>Pseudomonadati</taxon>
        <taxon>Pseudomonadota</taxon>
        <taxon>Gammaproteobacteria</taxon>
        <taxon>Thiotrichales</taxon>
        <taxon>Piscirickettsiaceae</taxon>
        <taxon>Thiomicrorhabdus</taxon>
    </lineage>
</organism>
<keyword evidence="6 15" id="KW-0808">Transferase</keyword>
<dbReference type="RefSeq" id="WP_173284165.1">
    <property type="nucleotide sequence ID" value="NZ_CP054020.1"/>
</dbReference>
<dbReference type="NCBIfam" id="NF004163">
    <property type="entry name" value="PRK05627.1-6"/>
    <property type="match status" value="1"/>
</dbReference>
<dbReference type="GO" id="GO:0009398">
    <property type="term" value="P:FMN biosynthetic process"/>
    <property type="evidence" value="ECO:0007669"/>
    <property type="project" value="UniProtKB-UniRule"/>
</dbReference>
<dbReference type="GO" id="GO:0005524">
    <property type="term" value="F:ATP binding"/>
    <property type="evidence" value="ECO:0007669"/>
    <property type="project" value="UniProtKB-UniRule"/>
</dbReference>
<name>A0A7D4TDE0_9GAMM</name>
<dbReference type="EC" id="2.7.7.2" evidence="15"/>